<sequence length="253" mass="27763">MAFVDQIGALRENEAGPRYMRLQKLIRHAVDSRRLSAGSALPSERDLCEEYGLSRVTIRKAIDGLVEEGLLERRQGAGTFVSESINKAGSGRVEKSFSALSSFSEDMMARGRKPGNKWLDRSEGQVTPEESLSLGLSPGSKVYRFQRIRYADGETMALEGATVPGWGLPSVATVENSLYTALQQAGHRPVRALQRVRAIGFPADIADLLGITAGDPCLFIERRGFLPDGRVIEITHSYYRGDAYDLVAELSEV</sequence>
<dbReference type="Proteomes" id="UP001595683">
    <property type="component" value="Unassembled WGS sequence"/>
</dbReference>
<keyword evidence="1" id="KW-0805">Transcription regulation</keyword>
<dbReference type="InterPro" id="IPR036390">
    <property type="entry name" value="WH_DNA-bd_sf"/>
</dbReference>
<dbReference type="SMART" id="SM00866">
    <property type="entry name" value="UTRA"/>
    <property type="match status" value="1"/>
</dbReference>
<evidence type="ECO:0000313" key="6">
    <source>
        <dbReference type="Proteomes" id="UP001595683"/>
    </source>
</evidence>
<dbReference type="InterPro" id="IPR000524">
    <property type="entry name" value="Tscrpt_reg_HTH_GntR"/>
</dbReference>
<keyword evidence="6" id="KW-1185">Reference proteome</keyword>
<keyword evidence="2" id="KW-0238">DNA-binding</keyword>
<dbReference type="CDD" id="cd07377">
    <property type="entry name" value="WHTH_GntR"/>
    <property type="match status" value="1"/>
</dbReference>
<gene>
    <name evidence="5" type="ORF">ACFOOT_07295</name>
</gene>
<dbReference type="RefSeq" id="WP_191322494.1">
    <property type="nucleotide sequence ID" value="NZ_BMZP01000001.1"/>
</dbReference>
<evidence type="ECO:0000259" key="4">
    <source>
        <dbReference type="PROSITE" id="PS50949"/>
    </source>
</evidence>
<dbReference type="PRINTS" id="PR00035">
    <property type="entry name" value="HTHGNTR"/>
</dbReference>
<dbReference type="InterPro" id="IPR036388">
    <property type="entry name" value="WH-like_DNA-bd_sf"/>
</dbReference>
<evidence type="ECO:0000313" key="5">
    <source>
        <dbReference type="EMBL" id="MFC3671223.1"/>
    </source>
</evidence>
<dbReference type="InterPro" id="IPR011663">
    <property type="entry name" value="UTRA"/>
</dbReference>
<dbReference type="Gene3D" id="1.10.10.10">
    <property type="entry name" value="Winged helix-like DNA-binding domain superfamily/Winged helix DNA-binding domain"/>
    <property type="match status" value="1"/>
</dbReference>
<organism evidence="5 6">
    <name type="scientific">Novosphingobium pokkalii</name>
    <dbReference type="NCBI Taxonomy" id="1770194"/>
    <lineage>
        <taxon>Bacteria</taxon>
        <taxon>Pseudomonadati</taxon>
        <taxon>Pseudomonadota</taxon>
        <taxon>Alphaproteobacteria</taxon>
        <taxon>Sphingomonadales</taxon>
        <taxon>Sphingomonadaceae</taxon>
        <taxon>Novosphingobium</taxon>
    </lineage>
</organism>
<reference evidence="6" key="1">
    <citation type="journal article" date="2019" name="Int. J. Syst. Evol. Microbiol.">
        <title>The Global Catalogue of Microorganisms (GCM) 10K type strain sequencing project: providing services to taxonomists for standard genome sequencing and annotation.</title>
        <authorList>
            <consortium name="The Broad Institute Genomics Platform"/>
            <consortium name="The Broad Institute Genome Sequencing Center for Infectious Disease"/>
            <person name="Wu L."/>
            <person name="Ma J."/>
        </authorList>
    </citation>
    <scope>NUCLEOTIDE SEQUENCE [LARGE SCALE GENOMIC DNA]</scope>
    <source>
        <strain evidence="6">KCTC 42224</strain>
    </source>
</reference>
<feature type="domain" description="HTH gntR-type" evidence="4">
    <location>
        <begin position="16"/>
        <end position="84"/>
    </location>
</feature>
<dbReference type="SUPFAM" id="SSF46785">
    <property type="entry name" value="Winged helix' DNA-binding domain"/>
    <property type="match status" value="1"/>
</dbReference>
<protein>
    <submittedName>
        <fullName evidence="5">GntR family transcriptional regulator</fullName>
    </submittedName>
</protein>
<keyword evidence="3" id="KW-0804">Transcription</keyword>
<dbReference type="Pfam" id="PF00392">
    <property type="entry name" value="GntR"/>
    <property type="match status" value="1"/>
</dbReference>
<dbReference type="SMART" id="SM00345">
    <property type="entry name" value="HTH_GNTR"/>
    <property type="match status" value="1"/>
</dbReference>
<evidence type="ECO:0000256" key="3">
    <source>
        <dbReference type="ARBA" id="ARBA00023163"/>
    </source>
</evidence>
<dbReference type="PANTHER" id="PTHR44846:SF1">
    <property type="entry name" value="MANNOSYL-D-GLYCERATE TRANSPORT_METABOLISM SYSTEM REPRESSOR MNGR-RELATED"/>
    <property type="match status" value="1"/>
</dbReference>
<dbReference type="Pfam" id="PF07702">
    <property type="entry name" value="UTRA"/>
    <property type="match status" value="1"/>
</dbReference>
<accession>A0ABV7V1E4</accession>
<evidence type="ECO:0000256" key="2">
    <source>
        <dbReference type="ARBA" id="ARBA00023125"/>
    </source>
</evidence>
<dbReference type="PANTHER" id="PTHR44846">
    <property type="entry name" value="MANNOSYL-D-GLYCERATE TRANSPORT/METABOLISM SYSTEM REPRESSOR MNGR-RELATED"/>
    <property type="match status" value="1"/>
</dbReference>
<dbReference type="SUPFAM" id="SSF64288">
    <property type="entry name" value="Chorismate lyase-like"/>
    <property type="match status" value="1"/>
</dbReference>
<evidence type="ECO:0000256" key="1">
    <source>
        <dbReference type="ARBA" id="ARBA00023015"/>
    </source>
</evidence>
<proteinExistence type="predicted"/>
<dbReference type="Gene3D" id="3.40.1410.10">
    <property type="entry name" value="Chorismate lyase-like"/>
    <property type="match status" value="1"/>
</dbReference>
<dbReference type="InterPro" id="IPR050679">
    <property type="entry name" value="Bact_HTH_transcr_reg"/>
</dbReference>
<comment type="caution">
    <text evidence="5">The sequence shown here is derived from an EMBL/GenBank/DDBJ whole genome shotgun (WGS) entry which is preliminary data.</text>
</comment>
<dbReference type="InterPro" id="IPR028978">
    <property type="entry name" value="Chorismate_lyase_/UTRA_dom_sf"/>
</dbReference>
<name>A0ABV7V1E4_9SPHN</name>
<dbReference type="EMBL" id="JBHRYE010000011">
    <property type="protein sequence ID" value="MFC3671223.1"/>
    <property type="molecule type" value="Genomic_DNA"/>
</dbReference>
<dbReference type="PROSITE" id="PS50949">
    <property type="entry name" value="HTH_GNTR"/>
    <property type="match status" value="1"/>
</dbReference>